<dbReference type="EMBL" id="CM044703">
    <property type="protein sequence ID" value="KAI5674027.1"/>
    <property type="molecule type" value="Genomic_DNA"/>
</dbReference>
<comment type="caution">
    <text evidence="1">The sequence shown here is derived from an EMBL/GenBank/DDBJ whole genome shotgun (WGS) entry which is preliminary data.</text>
</comment>
<dbReference type="Proteomes" id="UP001060085">
    <property type="component" value="Linkage Group LG03"/>
</dbReference>
<protein>
    <submittedName>
        <fullName evidence="1">Uncharacterized protein</fullName>
    </submittedName>
</protein>
<keyword evidence="2" id="KW-1185">Reference proteome</keyword>
<reference evidence="2" key="1">
    <citation type="journal article" date="2023" name="Nat. Plants">
        <title>Single-cell RNA sequencing provides a high-resolution roadmap for understanding the multicellular compartmentation of specialized metabolism.</title>
        <authorList>
            <person name="Sun S."/>
            <person name="Shen X."/>
            <person name="Li Y."/>
            <person name="Li Y."/>
            <person name="Wang S."/>
            <person name="Li R."/>
            <person name="Zhang H."/>
            <person name="Shen G."/>
            <person name="Guo B."/>
            <person name="Wei J."/>
            <person name="Xu J."/>
            <person name="St-Pierre B."/>
            <person name="Chen S."/>
            <person name="Sun C."/>
        </authorList>
    </citation>
    <scope>NUCLEOTIDE SEQUENCE [LARGE SCALE GENOMIC DNA]</scope>
</reference>
<accession>A0ACC0BN50</accession>
<gene>
    <name evidence="1" type="ORF">M9H77_14391</name>
</gene>
<evidence type="ECO:0000313" key="2">
    <source>
        <dbReference type="Proteomes" id="UP001060085"/>
    </source>
</evidence>
<evidence type="ECO:0000313" key="1">
    <source>
        <dbReference type="EMBL" id="KAI5674027.1"/>
    </source>
</evidence>
<organism evidence="1 2">
    <name type="scientific">Catharanthus roseus</name>
    <name type="common">Madagascar periwinkle</name>
    <name type="synonym">Vinca rosea</name>
    <dbReference type="NCBI Taxonomy" id="4058"/>
    <lineage>
        <taxon>Eukaryota</taxon>
        <taxon>Viridiplantae</taxon>
        <taxon>Streptophyta</taxon>
        <taxon>Embryophyta</taxon>
        <taxon>Tracheophyta</taxon>
        <taxon>Spermatophyta</taxon>
        <taxon>Magnoliopsida</taxon>
        <taxon>eudicotyledons</taxon>
        <taxon>Gunneridae</taxon>
        <taxon>Pentapetalae</taxon>
        <taxon>asterids</taxon>
        <taxon>lamiids</taxon>
        <taxon>Gentianales</taxon>
        <taxon>Apocynaceae</taxon>
        <taxon>Rauvolfioideae</taxon>
        <taxon>Vinceae</taxon>
        <taxon>Catharanthinae</taxon>
        <taxon>Catharanthus</taxon>
    </lineage>
</organism>
<proteinExistence type="predicted"/>
<name>A0ACC0BN50_CATRO</name>
<sequence length="114" mass="13484">MGSGEPIDDLIEFGTLRLLDWNDSMTDIQLGMRFIDKVQEISAVQKWSIRMGREYRVVKKIPVLNVIQEVQVLFQMGCTYKRAWYARKFATERIFSIWETTFNILPKYPQAMQD</sequence>